<sequence>MNSLINHPPTKEEGVCGTEKDAFGQNIVVKEEVNIAVTTEGNIFRIKKKEDKGIYFKEEDVKKEESFEVKSEDIKVKGEKQPHGVKQEDVTVKEEKRHFRIPKVEEDVLGVKEMEEAEDPTVPSTDQDMEDQEPEMSRPGQGFICTEVLNSLKRKKPAENIQQCLQLGKNLKERALFNLAHSRTRVKEEMTLGILKARFSALVGSGLVQRGHVTSQLLVLFFM</sequence>
<accession>A0ABD0X7Q0</accession>
<evidence type="ECO:0000313" key="2">
    <source>
        <dbReference type="EMBL" id="KAL1005026.1"/>
    </source>
</evidence>
<name>A0ABD0X7Q0_UMBPY</name>
<proteinExistence type="predicted"/>
<comment type="caution">
    <text evidence="2">The sequence shown here is derived from an EMBL/GenBank/DDBJ whole genome shotgun (WGS) entry which is preliminary data.</text>
</comment>
<protein>
    <submittedName>
        <fullName evidence="2">Uncharacterized protein</fullName>
    </submittedName>
</protein>
<dbReference type="AlphaFoldDB" id="A0ABD0X7Q0"/>
<dbReference type="EMBL" id="JAGEUA010000002">
    <property type="protein sequence ID" value="KAL1005026.1"/>
    <property type="molecule type" value="Genomic_DNA"/>
</dbReference>
<organism evidence="2 3">
    <name type="scientific">Umbra pygmaea</name>
    <name type="common">Eastern mudminnow</name>
    <dbReference type="NCBI Taxonomy" id="75934"/>
    <lineage>
        <taxon>Eukaryota</taxon>
        <taxon>Metazoa</taxon>
        <taxon>Chordata</taxon>
        <taxon>Craniata</taxon>
        <taxon>Vertebrata</taxon>
        <taxon>Euteleostomi</taxon>
        <taxon>Actinopterygii</taxon>
        <taxon>Neopterygii</taxon>
        <taxon>Teleostei</taxon>
        <taxon>Protacanthopterygii</taxon>
        <taxon>Esociformes</taxon>
        <taxon>Umbridae</taxon>
        <taxon>Umbra</taxon>
    </lineage>
</organism>
<evidence type="ECO:0000256" key="1">
    <source>
        <dbReference type="SAM" id="MobiDB-lite"/>
    </source>
</evidence>
<evidence type="ECO:0000313" key="3">
    <source>
        <dbReference type="Proteomes" id="UP001557470"/>
    </source>
</evidence>
<reference evidence="2 3" key="1">
    <citation type="submission" date="2024-06" db="EMBL/GenBank/DDBJ databases">
        <authorList>
            <person name="Pan Q."/>
            <person name="Wen M."/>
            <person name="Jouanno E."/>
            <person name="Zahm M."/>
            <person name="Klopp C."/>
            <person name="Cabau C."/>
            <person name="Louis A."/>
            <person name="Berthelot C."/>
            <person name="Parey E."/>
            <person name="Roest Crollius H."/>
            <person name="Montfort J."/>
            <person name="Robinson-Rechavi M."/>
            <person name="Bouchez O."/>
            <person name="Lampietro C."/>
            <person name="Lopez Roques C."/>
            <person name="Donnadieu C."/>
            <person name="Postlethwait J."/>
            <person name="Bobe J."/>
            <person name="Verreycken H."/>
            <person name="Guiguen Y."/>
        </authorList>
    </citation>
    <scope>NUCLEOTIDE SEQUENCE [LARGE SCALE GENOMIC DNA]</scope>
    <source>
        <strain evidence="2">Up_M1</strain>
        <tissue evidence="2">Testis</tissue>
    </source>
</reference>
<dbReference type="Proteomes" id="UP001557470">
    <property type="component" value="Unassembled WGS sequence"/>
</dbReference>
<keyword evidence="3" id="KW-1185">Reference proteome</keyword>
<gene>
    <name evidence="2" type="ORF">UPYG_G00053600</name>
</gene>
<feature type="region of interest" description="Disordered" evidence="1">
    <location>
        <begin position="115"/>
        <end position="140"/>
    </location>
</feature>